<dbReference type="EMBL" id="JAINVV010000001">
    <property type="protein sequence ID" value="MBY8821123.1"/>
    <property type="molecule type" value="Genomic_DNA"/>
</dbReference>
<reference evidence="2 3" key="1">
    <citation type="submission" date="2021-08" db="EMBL/GenBank/DDBJ databases">
        <authorList>
            <person name="Tuo L."/>
        </authorList>
    </citation>
    <scope>NUCLEOTIDE SEQUENCE [LARGE SCALE GENOMIC DNA]</scope>
    <source>
        <strain evidence="2 3">JCM 31229</strain>
    </source>
</reference>
<sequence length="580" mass="63500">MTEAIERRDDWAWRPWLLAGLGGIAGLLVHLIMGEDHGFDAVASWQLSVAMFVIGFAVLLGYTLERVRWQWSLVFAVISALILAAICRWNGTPNDWSAAESWRMVCAFLSVAIAAPLFQTARDRGAWRFPYAEVHGHAWTNVVIWFASAAFVGVVFLLTLLLSELFSLIGIRLIRDALDAQWFVLLLIGVSLGAAVGVFRKRDGITRMLLKVVVALLGVLAPVMGAGLLLFLASLPFTGLAALWDATKATTPILLSCVVGALVLANVVIGDSDEDENRFPPLRWGAMALALTMLPLAVIAAISTGARIRQYGFTPDRLWALTFVIVACAFGLAYLVALVRGRTDWAKHVRPANLRLAFGLCGLALFLALPILSFNAISTRDQVARLESGRIAPDRFDWAALRFDFGEPGKAAITRLTSNGNTAIRAGAVQALKAEDRWALSRDQENKVRAERVARELRIIPAKVPLPGGLLESFGRFDRYVDQADKRAYALFYKPGDTVAILISYTCDGCVPDVDVRRLSASGNWEQFSVPYGQGDMSGDELKARNRLAGEAIAHGTIEIRNVERHQVFVNGNPVGEVFE</sequence>
<organism evidence="2 3">
    <name type="scientific">Sphingomonas colocasiae</name>
    <dbReference type="NCBI Taxonomy" id="1848973"/>
    <lineage>
        <taxon>Bacteria</taxon>
        <taxon>Pseudomonadati</taxon>
        <taxon>Pseudomonadota</taxon>
        <taxon>Alphaproteobacteria</taxon>
        <taxon>Sphingomonadales</taxon>
        <taxon>Sphingomonadaceae</taxon>
        <taxon>Sphingomonas</taxon>
    </lineage>
</organism>
<feature type="transmembrane region" description="Helical" evidence="1">
    <location>
        <begin position="253"/>
        <end position="270"/>
    </location>
</feature>
<evidence type="ECO:0000256" key="1">
    <source>
        <dbReference type="SAM" id="Phobius"/>
    </source>
</evidence>
<keyword evidence="1" id="KW-0472">Membrane</keyword>
<feature type="transmembrane region" description="Helical" evidence="1">
    <location>
        <begin position="101"/>
        <end position="121"/>
    </location>
</feature>
<feature type="transmembrane region" description="Helical" evidence="1">
    <location>
        <begin position="45"/>
        <end position="64"/>
    </location>
</feature>
<feature type="transmembrane region" description="Helical" evidence="1">
    <location>
        <begin position="12"/>
        <end position="33"/>
    </location>
</feature>
<keyword evidence="1" id="KW-0812">Transmembrane</keyword>
<comment type="caution">
    <text evidence="2">The sequence shown here is derived from an EMBL/GenBank/DDBJ whole genome shotgun (WGS) entry which is preliminary data.</text>
</comment>
<accession>A0ABS7PIK8</accession>
<dbReference type="InterPro" id="IPR025291">
    <property type="entry name" value="DUF4153"/>
</dbReference>
<feature type="transmembrane region" description="Helical" evidence="1">
    <location>
        <begin position="212"/>
        <end position="233"/>
    </location>
</feature>
<evidence type="ECO:0000313" key="2">
    <source>
        <dbReference type="EMBL" id="MBY8821123.1"/>
    </source>
</evidence>
<gene>
    <name evidence="2" type="ORF">K7G82_02395</name>
</gene>
<evidence type="ECO:0000313" key="3">
    <source>
        <dbReference type="Proteomes" id="UP000706039"/>
    </source>
</evidence>
<feature type="transmembrane region" description="Helical" evidence="1">
    <location>
        <begin position="282"/>
        <end position="306"/>
    </location>
</feature>
<feature type="transmembrane region" description="Helical" evidence="1">
    <location>
        <begin position="71"/>
        <end position="89"/>
    </location>
</feature>
<feature type="transmembrane region" description="Helical" evidence="1">
    <location>
        <begin position="318"/>
        <end position="340"/>
    </location>
</feature>
<dbReference type="RefSeq" id="WP_222988210.1">
    <property type="nucleotide sequence ID" value="NZ_JAINVV010000001.1"/>
</dbReference>
<keyword evidence="1" id="KW-1133">Transmembrane helix</keyword>
<feature type="transmembrane region" description="Helical" evidence="1">
    <location>
        <begin position="142"/>
        <end position="162"/>
    </location>
</feature>
<keyword evidence="3" id="KW-1185">Reference proteome</keyword>
<feature type="transmembrane region" description="Helical" evidence="1">
    <location>
        <begin position="182"/>
        <end position="200"/>
    </location>
</feature>
<name>A0ABS7PIK8_9SPHN</name>
<feature type="transmembrane region" description="Helical" evidence="1">
    <location>
        <begin position="352"/>
        <end position="372"/>
    </location>
</feature>
<protein>
    <submittedName>
        <fullName evidence="2">DUF4153 domain-containing protein</fullName>
    </submittedName>
</protein>
<dbReference type="Proteomes" id="UP000706039">
    <property type="component" value="Unassembled WGS sequence"/>
</dbReference>
<dbReference type="Pfam" id="PF13687">
    <property type="entry name" value="DUF4153"/>
    <property type="match status" value="1"/>
</dbReference>
<proteinExistence type="predicted"/>